<evidence type="ECO:0000256" key="1">
    <source>
        <dbReference type="ARBA" id="ARBA00001412"/>
    </source>
</evidence>
<evidence type="ECO:0000256" key="7">
    <source>
        <dbReference type="ARBA" id="ARBA00022837"/>
    </source>
</evidence>
<dbReference type="EMBL" id="NQXA01000019">
    <property type="protein sequence ID" value="PHQ28137.1"/>
    <property type="molecule type" value="Genomic_DNA"/>
</dbReference>
<evidence type="ECO:0000256" key="5">
    <source>
        <dbReference type="ARBA" id="ARBA00012756"/>
    </source>
</evidence>
<comment type="subunit">
    <text evidence="4">Monomer.</text>
</comment>
<evidence type="ECO:0000259" key="10">
    <source>
        <dbReference type="Pfam" id="PF00703"/>
    </source>
</evidence>
<feature type="chain" id="PRO_5013814064" description="beta-galactosidase" evidence="9">
    <location>
        <begin position="21"/>
        <end position="948"/>
    </location>
</feature>
<dbReference type="GO" id="GO:0005990">
    <property type="term" value="P:lactose catabolic process"/>
    <property type="evidence" value="ECO:0007669"/>
    <property type="project" value="TreeGrafter"/>
</dbReference>
<accession>A0A2G1VMY6</accession>
<keyword evidence="8" id="KW-0326">Glycosidase</keyword>
<evidence type="ECO:0000256" key="2">
    <source>
        <dbReference type="ARBA" id="ARBA00001913"/>
    </source>
</evidence>
<evidence type="ECO:0000313" key="13">
    <source>
        <dbReference type="EMBL" id="PHQ28137.1"/>
    </source>
</evidence>
<feature type="domain" description="Glycosyl hydrolases family 2 sugar binding" evidence="12">
    <location>
        <begin position="53"/>
        <end position="190"/>
    </location>
</feature>
<dbReference type="GO" id="GO:0009341">
    <property type="term" value="C:beta-galactosidase complex"/>
    <property type="evidence" value="ECO:0007669"/>
    <property type="project" value="TreeGrafter"/>
</dbReference>
<feature type="domain" description="Glycoside hydrolase family 2 catalytic" evidence="11">
    <location>
        <begin position="300"/>
        <end position="416"/>
    </location>
</feature>
<evidence type="ECO:0000256" key="4">
    <source>
        <dbReference type="ARBA" id="ARBA00011245"/>
    </source>
</evidence>
<dbReference type="Gene3D" id="2.60.120.260">
    <property type="entry name" value="Galactose-binding domain-like"/>
    <property type="match status" value="1"/>
</dbReference>
<dbReference type="Proteomes" id="UP000229433">
    <property type="component" value="Unassembled WGS sequence"/>
</dbReference>
<evidence type="ECO:0000256" key="6">
    <source>
        <dbReference type="ARBA" id="ARBA00022801"/>
    </source>
</evidence>
<proteinExistence type="inferred from homology"/>
<name>A0A2G1VMY6_9FLAO</name>
<dbReference type="SUPFAM" id="SSF51445">
    <property type="entry name" value="(Trans)glycosidases"/>
    <property type="match status" value="1"/>
</dbReference>
<dbReference type="SUPFAM" id="SSF49303">
    <property type="entry name" value="beta-Galactosidase/glucuronidase domain"/>
    <property type="match status" value="2"/>
</dbReference>
<dbReference type="EC" id="3.2.1.23" evidence="5"/>
<evidence type="ECO:0000256" key="9">
    <source>
        <dbReference type="SAM" id="SignalP"/>
    </source>
</evidence>
<comment type="similarity">
    <text evidence="3">Belongs to the glycosyl hydrolase 2 family.</text>
</comment>
<protein>
    <recommendedName>
        <fullName evidence="5">beta-galactosidase</fullName>
        <ecNumber evidence="5">3.2.1.23</ecNumber>
    </recommendedName>
</protein>
<organism evidence="13 14">
    <name type="scientific">Leeuwenhoekiella nanhaiensis</name>
    <dbReference type="NCBI Taxonomy" id="1655491"/>
    <lineage>
        <taxon>Bacteria</taxon>
        <taxon>Pseudomonadati</taxon>
        <taxon>Bacteroidota</taxon>
        <taxon>Flavobacteriia</taxon>
        <taxon>Flavobacteriales</taxon>
        <taxon>Flavobacteriaceae</taxon>
        <taxon>Leeuwenhoekiella</taxon>
    </lineage>
</organism>
<keyword evidence="6" id="KW-0378">Hydrolase</keyword>
<dbReference type="OrthoDB" id="9801077at2"/>
<dbReference type="Pfam" id="PF02837">
    <property type="entry name" value="Glyco_hydro_2_N"/>
    <property type="match status" value="1"/>
</dbReference>
<evidence type="ECO:0000256" key="3">
    <source>
        <dbReference type="ARBA" id="ARBA00007401"/>
    </source>
</evidence>
<dbReference type="InterPro" id="IPR006101">
    <property type="entry name" value="Glyco_hydro_2"/>
</dbReference>
<comment type="catalytic activity">
    <reaction evidence="1">
        <text>Hydrolysis of terminal non-reducing beta-D-galactose residues in beta-D-galactosides.</text>
        <dbReference type="EC" id="3.2.1.23"/>
    </reaction>
</comment>
<dbReference type="InterPro" id="IPR006102">
    <property type="entry name" value="Ig-like_GH2"/>
</dbReference>
<dbReference type="Pfam" id="PF02836">
    <property type="entry name" value="Glyco_hydro_2_C"/>
    <property type="match status" value="1"/>
</dbReference>
<dbReference type="RefSeq" id="WP_099647417.1">
    <property type="nucleotide sequence ID" value="NZ_KZ319300.1"/>
</dbReference>
<evidence type="ECO:0000313" key="14">
    <source>
        <dbReference type="Proteomes" id="UP000229433"/>
    </source>
</evidence>
<evidence type="ECO:0000259" key="11">
    <source>
        <dbReference type="Pfam" id="PF02836"/>
    </source>
</evidence>
<dbReference type="Pfam" id="PF00703">
    <property type="entry name" value="Glyco_hydro_2"/>
    <property type="match status" value="1"/>
</dbReference>
<sequence length="948" mass="107966">MKQFLSALSILLLSLSTVFAQQAEKIWLSGTDFEHSKTWDFKVSGGANSGSWSTIEVPSQWELQGFGEYTYGRWYKELEQDEPSKEEGFYKLKFDVPASVKGKRISIHFGGVMTDTEVKVNGKVVGPKHHGGFYQFDYDITPYVKPGAENLLEVHVWKHSENGSVNNAERKADWWLFGGIYRPVWLEIKPKTHIDHVAVDPQMNGSLNAVLKLSNPSKNFIVRASIKPLSGETENFEPQSRELSGKPEETLEFNWEGVKTWDPENPNLYVLTLQLQENGKTIHEVTERIGFRTLEFRKRDGIYVNGTKIKMKGINRHSFWPKSGRSTSKRISIMDVNLIKDMNMNAVRFHYPPDDHFLEVADSLGLFVLDELAGWQNPYDTETGKKLIREMVQRDVNHPSIIIWDQGNEGGWNYELDGEFNKHDPQNRIVIHPWADFDGWDTHHYPTFLTGVHRFGNGENVFFPTEFMHGTYDNGIGAGLKDFWQHYSESPLFAGGFMWVFSDEAVLRTDWTGEEKFDSKGNLAADGVLGPHREKEGSFFAVKEIWSPVQFKPKAITETFDGSFLVTNDYLFSNLNTVTMNYRVIQADAKALYQPGTKTRVVDSGSIEVADAEPGETRKLQMPVSPDFFYGDWLEITATDQHGRELYTWTWPIHKADYFAEKLMYKGEGNRAATGIREGNMVTLRAGELILKLDAQTGYITEIKDGDRLVPFINGPQPIGMKAEVKDVSLSQEGQHAVCRVDYNGGIDHLTWTMYPDGRVHMELIALKNAGRNSGFDGAFYEGDIDQFGISFDFPEEGVEGITLFGRGPYHTWRNRLQGIETGIWEKEYNTTITGESFENLIYPEFKGYYANFLAGNLQAGDNSFKVFSESDKLFLRLFTPDEAKNGFRGSHFQPRFPKGNLSFMYEISGMRAFKPLEQQGPSSQPSNIRIKSGDDGISMKLWFDFRK</sequence>
<dbReference type="InterPro" id="IPR008979">
    <property type="entry name" value="Galactose-bd-like_sf"/>
</dbReference>
<dbReference type="AlphaFoldDB" id="A0A2G1VMY6"/>
<comment type="cofactor">
    <cofactor evidence="2">
        <name>Ca(2+)</name>
        <dbReference type="ChEBI" id="CHEBI:29108"/>
    </cofactor>
</comment>
<keyword evidence="9" id="KW-0732">Signal</keyword>
<evidence type="ECO:0000259" key="12">
    <source>
        <dbReference type="Pfam" id="PF02837"/>
    </source>
</evidence>
<comment type="caution">
    <text evidence="13">The sequence shown here is derived from an EMBL/GenBank/DDBJ whole genome shotgun (WGS) entry which is preliminary data.</text>
</comment>
<dbReference type="InterPro" id="IPR006104">
    <property type="entry name" value="Glyco_hydro_2_N"/>
</dbReference>
<dbReference type="Gene3D" id="2.70.98.10">
    <property type="match status" value="1"/>
</dbReference>
<gene>
    <name evidence="13" type="ORF">CJ305_16540</name>
</gene>
<dbReference type="InterPro" id="IPR036156">
    <property type="entry name" value="Beta-gal/glucu_dom_sf"/>
</dbReference>
<dbReference type="PANTHER" id="PTHR46323:SF2">
    <property type="entry name" value="BETA-GALACTOSIDASE"/>
    <property type="match status" value="1"/>
</dbReference>
<dbReference type="InterPro" id="IPR013783">
    <property type="entry name" value="Ig-like_fold"/>
</dbReference>
<dbReference type="Gene3D" id="3.20.20.80">
    <property type="entry name" value="Glycosidases"/>
    <property type="match status" value="1"/>
</dbReference>
<dbReference type="InterPro" id="IPR014718">
    <property type="entry name" value="GH-type_carb-bd"/>
</dbReference>
<dbReference type="GO" id="GO:0004565">
    <property type="term" value="F:beta-galactosidase activity"/>
    <property type="evidence" value="ECO:0007669"/>
    <property type="project" value="UniProtKB-EC"/>
</dbReference>
<reference evidence="13 14" key="1">
    <citation type="submission" date="2017-08" db="EMBL/GenBank/DDBJ databases">
        <title>The whole genome shortgun sequences of strain Leeuwenhoekiella nanhaiensis G18 from the South China Sea.</title>
        <authorList>
            <person name="Liu Q."/>
        </authorList>
    </citation>
    <scope>NUCLEOTIDE SEQUENCE [LARGE SCALE GENOMIC DNA]</scope>
    <source>
        <strain evidence="13 14">G18</strain>
    </source>
</reference>
<dbReference type="GO" id="GO:0030246">
    <property type="term" value="F:carbohydrate binding"/>
    <property type="evidence" value="ECO:0007669"/>
    <property type="project" value="InterPro"/>
</dbReference>
<dbReference type="InterPro" id="IPR017853">
    <property type="entry name" value="GH"/>
</dbReference>
<dbReference type="InterPro" id="IPR011013">
    <property type="entry name" value="Gal_mutarotase_sf_dom"/>
</dbReference>
<evidence type="ECO:0000256" key="8">
    <source>
        <dbReference type="ARBA" id="ARBA00023295"/>
    </source>
</evidence>
<feature type="signal peptide" evidence="9">
    <location>
        <begin position="1"/>
        <end position="20"/>
    </location>
</feature>
<dbReference type="PRINTS" id="PR00132">
    <property type="entry name" value="GLHYDRLASE2"/>
</dbReference>
<dbReference type="Gene3D" id="2.60.40.10">
    <property type="entry name" value="Immunoglobulins"/>
    <property type="match status" value="2"/>
</dbReference>
<dbReference type="SUPFAM" id="SSF49785">
    <property type="entry name" value="Galactose-binding domain-like"/>
    <property type="match status" value="1"/>
</dbReference>
<dbReference type="PANTHER" id="PTHR46323">
    <property type="entry name" value="BETA-GALACTOSIDASE"/>
    <property type="match status" value="1"/>
</dbReference>
<feature type="domain" description="Glycoside hydrolase family 2 immunoglobulin-like beta-sandwich" evidence="10">
    <location>
        <begin position="192"/>
        <end position="292"/>
    </location>
</feature>
<dbReference type="InterPro" id="IPR050347">
    <property type="entry name" value="Bact_Beta-galactosidase"/>
</dbReference>
<dbReference type="SUPFAM" id="SSF74650">
    <property type="entry name" value="Galactose mutarotase-like"/>
    <property type="match status" value="1"/>
</dbReference>
<keyword evidence="7" id="KW-0106">Calcium</keyword>
<keyword evidence="14" id="KW-1185">Reference proteome</keyword>
<dbReference type="InterPro" id="IPR006103">
    <property type="entry name" value="Glyco_hydro_2_cat"/>
</dbReference>